<dbReference type="Proteomes" id="UP001447842">
    <property type="component" value="Chromosome"/>
</dbReference>
<name>A0ABZ3HEZ1_9BACT</name>
<reference evidence="1 2" key="1">
    <citation type="submission" date="2024-03" db="EMBL/GenBank/DDBJ databases">
        <title>Sulfurimonas sp. HSL3-1.</title>
        <authorList>
            <person name="Wang S."/>
        </authorList>
    </citation>
    <scope>NUCLEOTIDE SEQUENCE [LARGE SCALE GENOMIC DNA]</scope>
    <source>
        <strain evidence="1 2">HSL3-1</strain>
    </source>
</reference>
<dbReference type="EMBL" id="CP147920">
    <property type="protein sequence ID" value="XAU16177.1"/>
    <property type="molecule type" value="Genomic_DNA"/>
</dbReference>
<dbReference type="InterPro" id="IPR009241">
    <property type="entry name" value="HigB-like"/>
</dbReference>
<evidence type="ECO:0000313" key="2">
    <source>
        <dbReference type="Proteomes" id="UP001447842"/>
    </source>
</evidence>
<keyword evidence="2" id="KW-1185">Reference proteome</keyword>
<dbReference type="Pfam" id="PF05973">
    <property type="entry name" value="Gp49"/>
    <property type="match status" value="1"/>
</dbReference>
<proteinExistence type="predicted"/>
<organism evidence="1 2">
    <name type="scientific">Sulfurimonas diazotrophicus</name>
    <dbReference type="NCBI Taxonomy" id="3131939"/>
    <lineage>
        <taxon>Bacteria</taxon>
        <taxon>Pseudomonadati</taxon>
        <taxon>Campylobacterota</taxon>
        <taxon>Epsilonproteobacteria</taxon>
        <taxon>Campylobacterales</taxon>
        <taxon>Sulfurimonadaceae</taxon>
        <taxon>Sulfurimonas</taxon>
    </lineage>
</organism>
<gene>
    <name evidence="1" type="ORF">WCY31_05565</name>
</gene>
<evidence type="ECO:0000313" key="1">
    <source>
        <dbReference type="EMBL" id="XAU16177.1"/>
    </source>
</evidence>
<accession>A0ABZ3HEZ1</accession>
<protein>
    <submittedName>
        <fullName evidence="1">Type II toxin-antitoxin system RelE/ParE family toxin</fullName>
    </submittedName>
</protein>
<dbReference type="RefSeq" id="WP_345973573.1">
    <property type="nucleotide sequence ID" value="NZ_CP147920.1"/>
</dbReference>
<sequence>MFFTDENGSKPVYEWILSLEEKTKTVVLRNLDLLEQLGTGIREPYVKHLEEKLYEVRAKDHKGIYRIIYFAHTGRRFVLLHGFVKKTQKTPRKEIDIAKQRMKEMKT</sequence>